<gene>
    <name evidence="3" type="ORF">MPH_03030</name>
</gene>
<dbReference type="HOGENOM" id="CLU_260596_0_0_1"/>
<dbReference type="Proteomes" id="UP000007129">
    <property type="component" value="Unassembled WGS sequence"/>
</dbReference>
<sequence>MASNKRSVSDLSPHDPHEPKKIRKIFSNEQNPQLAIRRSPGSTPDSGKPSSVLNRQTSRPNPRSSSAGSRLPGSPAENVKGAPNTAVDQASRPPLRLNTASTPSHSSQSGGRVGDPKSEGRGDSVSVPPRRGPVPVAPMVASQATTVSAAPASTTVVSPVADSSIAPSTAGLYKLVRLFGEFSVHVVQKDRLAQRLQETPDNGTQASPLQAEHRNCSDETSRIERQLVATLEALTGTDQDLIELIRKVRAQEEREASVTKLKAALSPSQVSASPPGVYAHDQLKTMVEQVVKSQLSSRLGSLKLSLSGDRTPKQPAIGQSSSNFSRGPGPNGQVHRQSDIAKLQNDMENFKKTVATSFASREKETNAKTAALEKENSALRRELAKLQEAVTKTSGLTSYAKEMSSFKTSVAHLERNKADQKSFNALTERMQSFSSAIGNVLPLTLAVAKLQTEVKTITEDLRPTKDAGLPADPRRRIFLPQVPASDATNQVDKLQQGFDALTKRVEELPSLEKLLQEADISKVQKKVEALSKTIEDMPSPQKLLQLQVDVRSMQENSEAHAKLLERHDEDIERFERDLRADNTRINEINKDISDLIGDFRNLKSKVRRIDHDLEDLEKEAQHVSQANDNGSTKTDSLDGEVKAVAGQTKAFSREVENMKTFGGHASGRQFDIAKIENTVARHQEDLEALKKFRATVDHNGMVLDALDSLKTAGVKHQKSTDAVVLRVDSLEGSVASIKETIKKLRDELSEYQMTPLPIKDEIQQRFDDLQDKQIILQNDIKSIKAGVNALEITSLQNCLTTLRLDMKAQSQAVHYLELTLQGPTLNPATENVAPEKAGLVQEVNEIKDAITVMNQTIRSQSNSHPTPPPPSAAIVSLEKVLAKMEREVTEVRKYADLLRIDFDGFEEAQAQQSERIEADITERFMNMVRAGSIQSNESARVHQAAKLVEPARTLEDLRHDLDQFRNEIRSEISQSATTRCACQNIGKELEEAVLSKLEPMVNEKLIGVNDHLARVSQSLEVLRTNYPAAYAEAVQDIVLFSQTQGKLSNFLPATVNAIRDLQSRFDNIQTREMAVYMLNALVPHINQQLAQQIANLVASPVRDLLAPFVVDQLRPYVDSKLNEIKQRIEGESHSNAEPVNRNQQLHEQQALHVKIEDLENKMTTQVNATEAIRKTFKEDNSLTNVRLARIDHEVQRALQECTQVETRLKDDLRKQSHDWVLSHGVLNDQLEAKIQESSRRIESIQQEVRSQRSFCEELENDKHLIWEQFQEQRQNIENALDDIGVVQTCVGNIARKVDSALVPPAWLEGLSS</sequence>
<evidence type="ECO:0000313" key="4">
    <source>
        <dbReference type="Proteomes" id="UP000007129"/>
    </source>
</evidence>
<feature type="compositionally biased region" description="Polar residues" evidence="2">
    <location>
        <begin position="40"/>
        <end position="68"/>
    </location>
</feature>
<feature type="coiled-coil region" evidence="1">
    <location>
        <begin position="362"/>
        <end position="389"/>
    </location>
</feature>
<organism evidence="3 4">
    <name type="scientific">Macrophomina phaseolina (strain MS6)</name>
    <name type="common">Charcoal rot fungus</name>
    <dbReference type="NCBI Taxonomy" id="1126212"/>
    <lineage>
        <taxon>Eukaryota</taxon>
        <taxon>Fungi</taxon>
        <taxon>Dikarya</taxon>
        <taxon>Ascomycota</taxon>
        <taxon>Pezizomycotina</taxon>
        <taxon>Dothideomycetes</taxon>
        <taxon>Dothideomycetes incertae sedis</taxon>
        <taxon>Botryosphaeriales</taxon>
        <taxon>Botryosphaeriaceae</taxon>
        <taxon>Macrophomina</taxon>
    </lineage>
</organism>
<dbReference type="OrthoDB" id="3941858at2759"/>
<evidence type="ECO:0000256" key="1">
    <source>
        <dbReference type="SAM" id="Coils"/>
    </source>
</evidence>
<name>K2S3V9_MACPH</name>
<evidence type="ECO:0000313" key="3">
    <source>
        <dbReference type="EMBL" id="EKG19717.1"/>
    </source>
</evidence>
<feature type="compositionally biased region" description="Polar residues" evidence="2">
    <location>
        <begin position="199"/>
        <end position="208"/>
    </location>
</feature>
<feature type="coiled-coil region" evidence="1">
    <location>
        <begin position="564"/>
        <end position="626"/>
    </location>
</feature>
<protein>
    <submittedName>
        <fullName evidence="3">Uncharacterized protein</fullName>
    </submittedName>
</protein>
<evidence type="ECO:0000256" key="2">
    <source>
        <dbReference type="SAM" id="MobiDB-lite"/>
    </source>
</evidence>
<proteinExistence type="predicted"/>
<accession>K2S3V9</accession>
<feature type="region of interest" description="Disordered" evidence="2">
    <location>
        <begin position="1"/>
        <end position="136"/>
    </location>
</feature>
<comment type="caution">
    <text evidence="3">The sequence shown here is derived from an EMBL/GenBank/DDBJ whole genome shotgun (WGS) entry which is preliminary data.</text>
</comment>
<dbReference type="PANTHER" id="PTHR23159:SF60">
    <property type="entry name" value="SPINDLE ASSEMBLY ABNORMAL PROTEIN 4"/>
    <property type="match status" value="1"/>
</dbReference>
<feature type="region of interest" description="Disordered" evidence="2">
    <location>
        <begin position="199"/>
        <end position="218"/>
    </location>
</feature>
<feature type="region of interest" description="Disordered" evidence="2">
    <location>
        <begin position="304"/>
        <end position="335"/>
    </location>
</feature>
<dbReference type="EMBL" id="AHHD01000156">
    <property type="protein sequence ID" value="EKG19717.1"/>
    <property type="molecule type" value="Genomic_DNA"/>
</dbReference>
<dbReference type="InParanoid" id="K2S3V9"/>
<keyword evidence="1" id="KW-0175">Coiled coil</keyword>
<dbReference type="PANTHER" id="PTHR23159">
    <property type="entry name" value="CENTROSOMAL PROTEIN 2"/>
    <property type="match status" value="1"/>
</dbReference>
<reference evidence="3 4" key="1">
    <citation type="journal article" date="2012" name="BMC Genomics">
        <title>Tools to kill: Genome of one of the most destructive plant pathogenic fungi Macrophomina phaseolina.</title>
        <authorList>
            <person name="Islam M.S."/>
            <person name="Haque M.S."/>
            <person name="Islam M.M."/>
            <person name="Emdad E.M."/>
            <person name="Halim A."/>
            <person name="Hossen Q.M.M."/>
            <person name="Hossain M.Z."/>
            <person name="Ahmed B."/>
            <person name="Rahim S."/>
            <person name="Rahman M.S."/>
            <person name="Alam M.M."/>
            <person name="Hou S."/>
            <person name="Wan X."/>
            <person name="Saito J.A."/>
            <person name="Alam M."/>
        </authorList>
    </citation>
    <scope>NUCLEOTIDE SEQUENCE [LARGE SCALE GENOMIC DNA]</scope>
    <source>
        <strain evidence="3 4">MS6</strain>
    </source>
</reference>
<feature type="compositionally biased region" description="Polar residues" evidence="2">
    <location>
        <begin position="1"/>
        <end position="10"/>
    </location>
</feature>
<dbReference type="VEuPathDB" id="FungiDB:MPH_03030"/>
<feature type="coiled-coil region" evidence="1">
    <location>
        <begin position="1187"/>
        <end position="1261"/>
    </location>
</feature>
<feature type="coiled-coil region" evidence="1">
    <location>
        <begin position="727"/>
        <end position="779"/>
    </location>
</feature>
<feature type="compositionally biased region" description="Polar residues" evidence="2">
    <location>
        <begin position="98"/>
        <end position="110"/>
    </location>
</feature>